<accession>A0ABQ6IUV5</accession>
<proteinExistence type="predicted"/>
<keyword evidence="3" id="KW-1185">Reference proteome</keyword>
<protein>
    <submittedName>
        <fullName evidence="2">Uncharacterized protein</fullName>
    </submittedName>
</protein>
<comment type="caution">
    <text evidence="2">The sequence shown here is derived from an EMBL/GenBank/DDBJ whole genome shotgun (WGS) entry which is preliminary data.</text>
</comment>
<sequence length="82" mass="8215">MIHSYPHPHRTEPRDLVGPQAVVLAGISLVLLVTAVVSGTPGVFVAAALAALGAGLSVTVTTISDIAAQPEPAGAERASVHL</sequence>
<feature type="transmembrane region" description="Helical" evidence="1">
    <location>
        <begin position="43"/>
        <end position="63"/>
    </location>
</feature>
<evidence type="ECO:0000256" key="1">
    <source>
        <dbReference type="SAM" id="Phobius"/>
    </source>
</evidence>
<keyword evidence="1" id="KW-0812">Transmembrane</keyword>
<reference evidence="3" key="1">
    <citation type="journal article" date="2019" name="Int. J. Syst. Evol. Microbiol.">
        <title>The Global Catalogue of Microorganisms (GCM) 10K type strain sequencing project: providing services to taxonomists for standard genome sequencing and annotation.</title>
        <authorList>
            <consortium name="The Broad Institute Genomics Platform"/>
            <consortium name="The Broad Institute Genome Sequencing Center for Infectious Disease"/>
            <person name="Wu L."/>
            <person name="Ma J."/>
        </authorList>
    </citation>
    <scope>NUCLEOTIDE SEQUENCE [LARGE SCALE GENOMIC DNA]</scope>
    <source>
        <strain evidence="3">NBRC 113072</strain>
    </source>
</reference>
<feature type="transmembrane region" description="Helical" evidence="1">
    <location>
        <begin position="21"/>
        <end position="37"/>
    </location>
</feature>
<evidence type="ECO:0000313" key="2">
    <source>
        <dbReference type="EMBL" id="GMA40937.1"/>
    </source>
</evidence>
<organism evidence="2 3">
    <name type="scientific">Mobilicoccus caccae</name>
    <dbReference type="NCBI Taxonomy" id="1859295"/>
    <lineage>
        <taxon>Bacteria</taxon>
        <taxon>Bacillati</taxon>
        <taxon>Actinomycetota</taxon>
        <taxon>Actinomycetes</taxon>
        <taxon>Micrococcales</taxon>
        <taxon>Dermatophilaceae</taxon>
        <taxon>Mobilicoccus</taxon>
    </lineage>
</organism>
<evidence type="ECO:0000313" key="3">
    <source>
        <dbReference type="Proteomes" id="UP001157126"/>
    </source>
</evidence>
<keyword evidence="1" id="KW-0472">Membrane</keyword>
<dbReference type="EMBL" id="BSUO01000001">
    <property type="protein sequence ID" value="GMA40937.1"/>
    <property type="molecule type" value="Genomic_DNA"/>
</dbReference>
<dbReference type="RefSeq" id="WP_284304554.1">
    <property type="nucleotide sequence ID" value="NZ_BSUO01000001.1"/>
</dbReference>
<keyword evidence="1" id="KW-1133">Transmembrane helix</keyword>
<name>A0ABQ6IUV5_9MICO</name>
<gene>
    <name evidence="2" type="ORF">GCM10025883_29820</name>
</gene>
<dbReference type="Proteomes" id="UP001157126">
    <property type="component" value="Unassembled WGS sequence"/>
</dbReference>